<dbReference type="EMBL" id="JBHSDU010000001">
    <property type="protein sequence ID" value="MFC4307838.1"/>
    <property type="molecule type" value="Genomic_DNA"/>
</dbReference>
<sequence>MATEGRSDRITPAPTFLRRHPALWVEWLRVANSLSRLRGDGLRAVLLVLCAVAVVVALVFLLTGRVAGAVETLAEYWVLLAAVAAVYAASSVSGRRRQLEESKSQSWLIATPIPPRSLIISQAIRVLLPLCALVVMVVMVPALAALTTEGIVASAEKVAGAAAAGLFIGGVIGWWTARRTQPSGVVPSRYVPRPRVRRAAVARSSGKPPQVSSEPAQTSRQRAQDSSEAEQTSRQRTQGSSEPEQTSRQREQVLSGPEQATCEISQSSETSANGAAECTSVGMQPDSAGLAGWPIAQVLSWSRPENSRYVLIAALLAVQGGSSAVAGLSVVAMYFVASYLAALVSAMTTVAKSAAIWLRATPITLMGFVWSVSRRAFAHQCIGVALAVICMVLLARRLAWRCRPRRSGSGCSSRSPASRWSITIAAVRH</sequence>
<keyword evidence="2" id="KW-0472">Membrane</keyword>
<keyword evidence="2" id="KW-1133">Transmembrane helix</keyword>
<evidence type="ECO:0008006" key="5">
    <source>
        <dbReference type="Google" id="ProtNLM"/>
    </source>
</evidence>
<feature type="compositionally biased region" description="Polar residues" evidence="1">
    <location>
        <begin position="210"/>
        <end position="244"/>
    </location>
</feature>
<evidence type="ECO:0000313" key="4">
    <source>
        <dbReference type="Proteomes" id="UP001595904"/>
    </source>
</evidence>
<name>A0ABV8SML8_9GAMM</name>
<reference evidence="4" key="1">
    <citation type="journal article" date="2019" name="Int. J. Syst. Evol. Microbiol.">
        <title>The Global Catalogue of Microorganisms (GCM) 10K type strain sequencing project: providing services to taxonomists for standard genome sequencing and annotation.</title>
        <authorList>
            <consortium name="The Broad Institute Genomics Platform"/>
            <consortium name="The Broad Institute Genome Sequencing Center for Infectious Disease"/>
            <person name="Wu L."/>
            <person name="Ma J."/>
        </authorList>
    </citation>
    <scope>NUCLEOTIDE SEQUENCE [LARGE SCALE GENOMIC DNA]</scope>
    <source>
        <strain evidence="4">CGMCC 1.10759</strain>
    </source>
</reference>
<feature type="region of interest" description="Disordered" evidence="1">
    <location>
        <begin position="197"/>
        <end position="280"/>
    </location>
</feature>
<organism evidence="3 4">
    <name type="scientific">Steroidobacter flavus</name>
    <dbReference type="NCBI Taxonomy" id="1842136"/>
    <lineage>
        <taxon>Bacteria</taxon>
        <taxon>Pseudomonadati</taxon>
        <taxon>Pseudomonadota</taxon>
        <taxon>Gammaproteobacteria</taxon>
        <taxon>Steroidobacterales</taxon>
        <taxon>Steroidobacteraceae</taxon>
        <taxon>Steroidobacter</taxon>
    </lineage>
</organism>
<keyword evidence="2" id="KW-0812">Transmembrane</keyword>
<comment type="caution">
    <text evidence="3">The sequence shown here is derived from an EMBL/GenBank/DDBJ whole genome shotgun (WGS) entry which is preliminary data.</text>
</comment>
<feature type="transmembrane region" description="Helical" evidence="2">
    <location>
        <begin position="76"/>
        <end position="94"/>
    </location>
</feature>
<keyword evidence="4" id="KW-1185">Reference proteome</keyword>
<gene>
    <name evidence="3" type="ORF">ACFPN2_01985</name>
</gene>
<feature type="transmembrane region" description="Helical" evidence="2">
    <location>
        <begin position="309"/>
        <end position="337"/>
    </location>
</feature>
<feature type="transmembrane region" description="Helical" evidence="2">
    <location>
        <begin position="44"/>
        <end position="64"/>
    </location>
</feature>
<evidence type="ECO:0000313" key="3">
    <source>
        <dbReference type="EMBL" id="MFC4307838.1"/>
    </source>
</evidence>
<feature type="transmembrane region" description="Helical" evidence="2">
    <location>
        <begin position="158"/>
        <end position="177"/>
    </location>
</feature>
<evidence type="ECO:0000256" key="2">
    <source>
        <dbReference type="SAM" id="Phobius"/>
    </source>
</evidence>
<proteinExistence type="predicted"/>
<accession>A0ABV8SML8</accession>
<dbReference type="RefSeq" id="WP_380594443.1">
    <property type="nucleotide sequence ID" value="NZ_JBHSDU010000001.1"/>
</dbReference>
<protein>
    <recommendedName>
        <fullName evidence="5">ABC transporter permease</fullName>
    </recommendedName>
</protein>
<feature type="compositionally biased region" description="Polar residues" evidence="1">
    <location>
        <begin position="262"/>
        <end position="273"/>
    </location>
</feature>
<evidence type="ECO:0000256" key="1">
    <source>
        <dbReference type="SAM" id="MobiDB-lite"/>
    </source>
</evidence>
<feature type="transmembrane region" description="Helical" evidence="2">
    <location>
        <begin position="376"/>
        <end position="395"/>
    </location>
</feature>
<dbReference type="Proteomes" id="UP001595904">
    <property type="component" value="Unassembled WGS sequence"/>
</dbReference>
<feature type="transmembrane region" description="Helical" evidence="2">
    <location>
        <begin position="126"/>
        <end position="146"/>
    </location>
</feature>